<proteinExistence type="predicted"/>
<gene>
    <name evidence="2" type="ORF">PVK06_005474</name>
</gene>
<dbReference type="EMBL" id="JARKNE010000002">
    <property type="protein sequence ID" value="KAK5843044.1"/>
    <property type="molecule type" value="Genomic_DNA"/>
</dbReference>
<name>A0ABR0QV49_GOSAR</name>
<evidence type="ECO:0000313" key="3">
    <source>
        <dbReference type="Proteomes" id="UP001358586"/>
    </source>
</evidence>
<accession>A0ABR0QV49</accession>
<reference evidence="2 3" key="1">
    <citation type="submission" date="2023-03" db="EMBL/GenBank/DDBJ databases">
        <title>WGS of Gossypium arboreum.</title>
        <authorList>
            <person name="Yu D."/>
        </authorList>
    </citation>
    <scope>NUCLEOTIDE SEQUENCE [LARGE SCALE GENOMIC DNA]</scope>
    <source>
        <tissue evidence="2">Leaf</tissue>
    </source>
</reference>
<keyword evidence="3" id="KW-1185">Reference proteome</keyword>
<evidence type="ECO:0000313" key="2">
    <source>
        <dbReference type="EMBL" id="KAK5843044.1"/>
    </source>
</evidence>
<feature type="region of interest" description="Disordered" evidence="1">
    <location>
        <begin position="1"/>
        <end position="20"/>
    </location>
</feature>
<organism evidence="2 3">
    <name type="scientific">Gossypium arboreum</name>
    <name type="common">Tree cotton</name>
    <name type="synonym">Gossypium nanking</name>
    <dbReference type="NCBI Taxonomy" id="29729"/>
    <lineage>
        <taxon>Eukaryota</taxon>
        <taxon>Viridiplantae</taxon>
        <taxon>Streptophyta</taxon>
        <taxon>Embryophyta</taxon>
        <taxon>Tracheophyta</taxon>
        <taxon>Spermatophyta</taxon>
        <taxon>Magnoliopsida</taxon>
        <taxon>eudicotyledons</taxon>
        <taxon>Gunneridae</taxon>
        <taxon>Pentapetalae</taxon>
        <taxon>rosids</taxon>
        <taxon>malvids</taxon>
        <taxon>Malvales</taxon>
        <taxon>Malvaceae</taxon>
        <taxon>Malvoideae</taxon>
        <taxon>Gossypium</taxon>
    </lineage>
</organism>
<comment type="caution">
    <text evidence="2">The sequence shown here is derived from an EMBL/GenBank/DDBJ whole genome shotgun (WGS) entry which is preliminary data.</text>
</comment>
<protein>
    <submittedName>
        <fullName evidence="2">Uncharacterized protein</fullName>
    </submittedName>
</protein>
<dbReference type="Proteomes" id="UP001358586">
    <property type="component" value="Chromosome 2"/>
</dbReference>
<evidence type="ECO:0000256" key="1">
    <source>
        <dbReference type="SAM" id="MobiDB-lite"/>
    </source>
</evidence>
<sequence length="235" mass="26874">MLREEEKRGRKREKAREHSGFLKEENESFAPHALGNMLVMSIVSDFLVALMEGLYLVAYSEWPLKWHKWNLRMSLFLFLNLRWSETTIAGRDHSMFASSSQAQASIKKMYSSNSTPIEISLDDEEEEEEAPSMSLIWDQDGWIQAFLDSILGRAKVISGKKRASKQPNTLLKKLKTKRPGKLESPVGLGARVRLASWGRQWAWELGFARGPGEPGLPMDMASYNHWFGSRVKLRS</sequence>